<comment type="caution">
    <text evidence="7">The sequence shown here is derived from an EMBL/GenBank/DDBJ whole genome shotgun (WGS) entry which is preliminary data.</text>
</comment>
<dbReference type="Gene3D" id="3.40.50.720">
    <property type="entry name" value="NAD(P)-binding Rossmann-like Domain"/>
    <property type="match status" value="1"/>
</dbReference>
<dbReference type="AlphaFoldDB" id="A0A543IZ31"/>
<organism evidence="7 8">
    <name type="scientific">Thermopolyspora flexuosa</name>
    <dbReference type="NCBI Taxonomy" id="103836"/>
    <lineage>
        <taxon>Bacteria</taxon>
        <taxon>Bacillati</taxon>
        <taxon>Actinomycetota</taxon>
        <taxon>Actinomycetes</taxon>
        <taxon>Streptosporangiales</taxon>
        <taxon>Streptosporangiaceae</taxon>
        <taxon>Thermopolyspora</taxon>
    </lineage>
</organism>
<dbReference type="Pfam" id="PF08546">
    <property type="entry name" value="ApbA_C"/>
    <property type="match status" value="1"/>
</dbReference>
<comment type="catalytic activity">
    <reaction evidence="4">
        <text>(R)-pantoate + NADP(+) = 2-dehydropantoate + NADPH + H(+)</text>
        <dbReference type="Rhea" id="RHEA:16233"/>
        <dbReference type="ChEBI" id="CHEBI:11561"/>
        <dbReference type="ChEBI" id="CHEBI:15378"/>
        <dbReference type="ChEBI" id="CHEBI:15980"/>
        <dbReference type="ChEBI" id="CHEBI:57783"/>
        <dbReference type="ChEBI" id="CHEBI:58349"/>
        <dbReference type="EC" id="1.1.1.169"/>
    </reaction>
</comment>
<reference evidence="7 8" key="1">
    <citation type="submission" date="2019-06" db="EMBL/GenBank/DDBJ databases">
        <title>Sequencing the genomes of 1000 actinobacteria strains.</title>
        <authorList>
            <person name="Klenk H.-P."/>
        </authorList>
    </citation>
    <scope>NUCLEOTIDE SEQUENCE [LARGE SCALE GENOMIC DNA]</scope>
    <source>
        <strain evidence="7 8">DSM 43186</strain>
    </source>
</reference>
<dbReference type="GO" id="GO:0008677">
    <property type="term" value="F:2-dehydropantoate 2-reductase activity"/>
    <property type="evidence" value="ECO:0007669"/>
    <property type="project" value="UniProtKB-EC"/>
</dbReference>
<dbReference type="GO" id="GO:0015940">
    <property type="term" value="P:pantothenate biosynthetic process"/>
    <property type="evidence" value="ECO:0007669"/>
    <property type="project" value="UniProtKB-UniPathway"/>
</dbReference>
<dbReference type="OrthoDB" id="9796561at2"/>
<evidence type="ECO:0000256" key="1">
    <source>
        <dbReference type="ARBA" id="ARBA00007870"/>
    </source>
</evidence>
<accession>A0A543IZ31</accession>
<dbReference type="NCBIfam" id="TIGR00745">
    <property type="entry name" value="apbA_panE"/>
    <property type="match status" value="1"/>
</dbReference>
<dbReference type="EMBL" id="VFPQ01000001">
    <property type="protein sequence ID" value="TQM75835.1"/>
    <property type="molecule type" value="Genomic_DNA"/>
</dbReference>
<dbReference type="EC" id="1.1.1.169" evidence="4"/>
<comment type="similarity">
    <text evidence="1 4">Belongs to the ketopantoate reductase family.</text>
</comment>
<dbReference type="UniPathway" id="UPA00028">
    <property type="reaction ID" value="UER00004"/>
</dbReference>
<evidence type="ECO:0000313" key="8">
    <source>
        <dbReference type="Proteomes" id="UP000319213"/>
    </source>
</evidence>
<evidence type="ECO:0000259" key="5">
    <source>
        <dbReference type="Pfam" id="PF02558"/>
    </source>
</evidence>
<keyword evidence="2 4" id="KW-0521">NADP</keyword>
<evidence type="ECO:0000256" key="3">
    <source>
        <dbReference type="ARBA" id="ARBA00023002"/>
    </source>
</evidence>
<keyword evidence="4" id="KW-0566">Pantothenate biosynthesis</keyword>
<dbReference type="Gene3D" id="1.10.1040.10">
    <property type="entry name" value="N-(1-d-carboxylethyl)-l-norvaline Dehydrogenase, domain 2"/>
    <property type="match status" value="1"/>
</dbReference>
<evidence type="ECO:0000256" key="4">
    <source>
        <dbReference type="RuleBase" id="RU362068"/>
    </source>
</evidence>
<dbReference type="InterPro" id="IPR003710">
    <property type="entry name" value="ApbA"/>
</dbReference>
<dbReference type="PANTHER" id="PTHR21708">
    <property type="entry name" value="PROBABLE 2-DEHYDROPANTOATE 2-REDUCTASE"/>
    <property type="match status" value="1"/>
</dbReference>
<dbReference type="InterPro" id="IPR008927">
    <property type="entry name" value="6-PGluconate_DH-like_C_sf"/>
</dbReference>
<dbReference type="SUPFAM" id="SSF51735">
    <property type="entry name" value="NAD(P)-binding Rossmann-fold domains"/>
    <property type="match status" value="1"/>
</dbReference>
<dbReference type="Pfam" id="PF02558">
    <property type="entry name" value="ApbA"/>
    <property type="match status" value="1"/>
</dbReference>
<dbReference type="InterPro" id="IPR013328">
    <property type="entry name" value="6PGD_dom2"/>
</dbReference>
<evidence type="ECO:0000256" key="2">
    <source>
        <dbReference type="ARBA" id="ARBA00022857"/>
    </source>
</evidence>
<comment type="pathway">
    <text evidence="4">Cofactor biosynthesis; (R)-pantothenate biosynthesis; (R)-pantoate from 3-methyl-2-oxobutanoate: step 2/2.</text>
</comment>
<feature type="domain" description="Ketopantoate reductase C-terminal" evidence="6">
    <location>
        <begin position="183"/>
        <end position="296"/>
    </location>
</feature>
<gene>
    <name evidence="7" type="ORF">FHX40_2557</name>
</gene>
<dbReference type="InterPro" id="IPR036291">
    <property type="entry name" value="NAD(P)-bd_dom_sf"/>
</dbReference>
<protein>
    <recommendedName>
        <fullName evidence="4">2-dehydropantoate 2-reductase</fullName>
        <ecNumber evidence="4">1.1.1.169</ecNumber>
    </recommendedName>
    <alternativeName>
        <fullName evidence="4">Ketopantoate reductase</fullName>
    </alternativeName>
</protein>
<dbReference type="GO" id="GO:0005737">
    <property type="term" value="C:cytoplasm"/>
    <property type="evidence" value="ECO:0007669"/>
    <property type="project" value="TreeGrafter"/>
</dbReference>
<dbReference type="InterPro" id="IPR013752">
    <property type="entry name" value="KPA_reductase"/>
</dbReference>
<dbReference type="InterPro" id="IPR013332">
    <property type="entry name" value="KPR_N"/>
</dbReference>
<feature type="domain" description="Ketopantoate reductase N-terminal" evidence="5">
    <location>
        <begin position="7"/>
        <end position="144"/>
    </location>
</feature>
<name>A0A543IZ31_9ACTN</name>
<comment type="function">
    <text evidence="4">Catalyzes the NADPH-dependent reduction of ketopantoate into pantoic acid.</text>
</comment>
<dbReference type="RefSeq" id="WP_142259789.1">
    <property type="nucleotide sequence ID" value="NZ_BMPV01000001.1"/>
</dbReference>
<sequence>MAALSAAVVGPGGVGGLLGGLLVRAGARVEFVAGERTAEALRAGGLSVRSVKYGDFTVPVAATTELSGPVDVCFVTTKATSLEAALERVPPGALGDGLVVPLLNGFEHMAVLRRRYPAEQVVAGVVRVESARTAPGRIEHTSPFLTFELGSATAPEERVAELAARLREAGLEVTVRDDETVMLWDKLTFLAAFALLTTCHMAPAGVVRTEHRDELVAVLREITAVAAAEGAVFDPGGILAFFDGLPPQMKSSMQRDAEAGRPTELDALGGAVLRAAERHGVAAPAVARLVAELAAREPAQNG</sequence>
<evidence type="ECO:0000313" key="7">
    <source>
        <dbReference type="EMBL" id="TQM75835.1"/>
    </source>
</evidence>
<keyword evidence="8" id="KW-1185">Reference proteome</keyword>
<dbReference type="Proteomes" id="UP000319213">
    <property type="component" value="Unassembled WGS sequence"/>
</dbReference>
<dbReference type="InterPro" id="IPR051402">
    <property type="entry name" value="KPR-Related"/>
</dbReference>
<dbReference type="PANTHER" id="PTHR21708:SF26">
    <property type="entry name" value="2-DEHYDROPANTOATE 2-REDUCTASE"/>
    <property type="match status" value="1"/>
</dbReference>
<keyword evidence="3 4" id="KW-0560">Oxidoreductase</keyword>
<evidence type="ECO:0000259" key="6">
    <source>
        <dbReference type="Pfam" id="PF08546"/>
    </source>
</evidence>
<dbReference type="SUPFAM" id="SSF48179">
    <property type="entry name" value="6-phosphogluconate dehydrogenase C-terminal domain-like"/>
    <property type="match status" value="1"/>
</dbReference>
<proteinExistence type="inferred from homology"/>